<dbReference type="Gene3D" id="2.60.200.20">
    <property type="match status" value="1"/>
</dbReference>
<dbReference type="SUPFAM" id="SSF49879">
    <property type="entry name" value="SMAD/FHA domain"/>
    <property type="match status" value="1"/>
</dbReference>
<proteinExistence type="predicted"/>
<gene>
    <name evidence="2" type="ORF">DUI87_32069</name>
</gene>
<comment type="caution">
    <text evidence="2">The sequence shown here is derived from an EMBL/GenBank/DDBJ whole genome shotgun (WGS) entry which is preliminary data.</text>
</comment>
<accession>A0A3M0IUD8</accession>
<reference evidence="2 3" key="1">
    <citation type="submission" date="2018-07" db="EMBL/GenBank/DDBJ databases">
        <title>A high quality draft genome assembly of the barn swallow (H. rustica rustica).</title>
        <authorList>
            <person name="Formenti G."/>
            <person name="Chiara M."/>
            <person name="Poveda L."/>
            <person name="Francoijs K.-J."/>
            <person name="Bonisoli-Alquati A."/>
            <person name="Canova L."/>
            <person name="Gianfranceschi L."/>
            <person name="Horner D.S."/>
            <person name="Saino N."/>
        </authorList>
    </citation>
    <scope>NUCLEOTIDE SEQUENCE [LARGE SCALE GENOMIC DNA]</scope>
    <source>
        <strain evidence="2">Chelidonia</strain>
        <tissue evidence="2">Blood</tissue>
    </source>
</reference>
<name>A0A3M0IUD8_HIRRU</name>
<evidence type="ECO:0000313" key="2">
    <source>
        <dbReference type="EMBL" id="RMB91490.1"/>
    </source>
</evidence>
<protein>
    <recommendedName>
        <fullName evidence="1">FHA domain-containing protein</fullName>
    </recommendedName>
</protein>
<dbReference type="OrthoDB" id="444265at2759"/>
<evidence type="ECO:0000313" key="3">
    <source>
        <dbReference type="Proteomes" id="UP000269221"/>
    </source>
</evidence>
<dbReference type="AlphaFoldDB" id="A0A3M0IUD8"/>
<dbReference type="Pfam" id="PF00498">
    <property type="entry name" value="FHA"/>
    <property type="match status" value="1"/>
</dbReference>
<dbReference type="InterPro" id="IPR000253">
    <property type="entry name" value="FHA_dom"/>
</dbReference>
<keyword evidence="3" id="KW-1185">Reference proteome</keyword>
<dbReference type="STRING" id="333673.A0A3M0IUD8"/>
<feature type="domain" description="FHA" evidence="1">
    <location>
        <begin position="18"/>
        <end position="51"/>
    </location>
</feature>
<dbReference type="EMBL" id="QRBI01000236">
    <property type="protein sequence ID" value="RMB91490.1"/>
    <property type="molecule type" value="Genomic_DNA"/>
</dbReference>
<evidence type="ECO:0000259" key="1">
    <source>
        <dbReference type="Pfam" id="PF00498"/>
    </source>
</evidence>
<organism evidence="2 3">
    <name type="scientific">Hirundo rustica rustica</name>
    <dbReference type="NCBI Taxonomy" id="333673"/>
    <lineage>
        <taxon>Eukaryota</taxon>
        <taxon>Metazoa</taxon>
        <taxon>Chordata</taxon>
        <taxon>Craniata</taxon>
        <taxon>Vertebrata</taxon>
        <taxon>Euteleostomi</taxon>
        <taxon>Archelosauria</taxon>
        <taxon>Archosauria</taxon>
        <taxon>Dinosauria</taxon>
        <taxon>Saurischia</taxon>
        <taxon>Theropoda</taxon>
        <taxon>Coelurosauria</taxon>
        <taxon>Aves</taxon>
        <taxon>Neognathae</taxon>
        <taxon>Neoaves</taxon>
        <taxon>Telluraves</taxon>
        <taxon>Australaves</taxon>
        <taxon>Passeriformes</taxon>
        <taxon>Sylvioidea</taxon>
        <taxon>Hirundinidae</taxon>
        <taxon>Hirundo</taxon>
    </lineage>
</organism>
<sequence length="81" mass="9326">MEHTRADGTVGRRVRPDVIDLGWGNGAFRNNQRTEPQRCHQLKEKDVLRIGFSSRECDLLHETSDCTGLRSKDDDDEKEEV</sequence>
<dbReference type="InterPro" id="IPR008984">
    <property type="entry name" value="SMAD_FHA_dom_sf"/>
</dbReference>
<dbReference type="Proteomes" id="UP000269221">
    <property type="component" value="Unassembled WGS sequence"/>
</dbReference>